<keyword evidence="1" id="KW-0472">Membrane</keyword>
<proteinExistence type="predicted"/>
<evidence type="ECO:0000313" key="2">
    <source>
        <dbReference type="EMBL" id="CAA9227772.1"/>
    </source>
</evidence>
<dbReference type="Pfam" id="PF13301">
    <property type="entry name" value="DUF4079"/>
    <property type="match status" value="1"/>
</dbReference>
<name>A0A6J4HMB0_9CYAN</name>
<evidence type="ECO:0008006" key="3">
    <source>
        <dbReference type="Google" id="ProtNLM"/>
    </source>
</evidence>
<protein>
    <recommendedName>
        <fullName evidence="3">DUF4079 domain-containing protein</fullName>
    </recommendedName>
</protein>
<gene>
    <name evidence="2" type="ORF">AVDCRST_MAG92-894</name>
</gene>
<accession>A0A6J4HMB0</accession>
<keyword evidence="1" id="KW-0812">Transmembrane</keyword>
<feature type="transmembrane region" description="Helical" evidence="1">
    <location>
        <begin position="20"/>
        <end position="39"/>
    </location>
</feature>
<dbReference type="EMBL" id="CADCTM010000122">
    <property type="protein sequence ID" value="CAA9227772.1"/>
    <property type="molecule type" value="Genomic_DNA"/>
</dbReference>
<feature type="transmembrane region" description="Helical" evidence="1">
    <location>
        <begin position="89"/>
        <end position="109"/>
    </location>
</feature>
<feature type="transmembrane region" description="Helical" evidence="1">
    <location>
        <begin position="59"/>
        <end position="83"/>
    </location>
</feature>
<feature type="transmembrane region" description="Helical" evidence="1">
    <location>
        <begin position="121"/>
        <end position="142"/>
    </location>
</feature>
<evidence type="ECO:0000256" key="1">
    <source>
        <dbReference type="SAM" id="Phobius"/>
    </source>
</evidence>
<dbReference type="AlphaFoldDB" id="A0A6J4HMB0"/>
<reference evidence="2" key="1">
    <citation type="submission" date="2020-02" db="EMBL/GenBank/DDBJ databases">
        <authorList>
            <person name="Meier V. D."/>
        </authorList>
    </citation>
    <scope>NUCLEOTIDE SEQUENCE</scope>
    <source>
        <strain evidence="2">AVDCRST_MAG92</strain>
    </source>
</reference>
<organism evidence="2">
    <name type="scientific">uncultured Coleofasciculus sp</name>
    <dbReference type="NCBI Taxonomy" id="1267456"/>
    <lineage>
        <taxon>Bacteria</taxon>
        <taxon>Bacillati</taxon>
        <taxon>Cyanobacteriota</taxon>
        <taxon>Cyanophyceae</taxon>
        <taxon>Coleofasciculales</taxon>
        <taxon>Coleofasciculaceae</taxon>
        <taxon>Coleofasciculus</taxon>
        <taxon>environmental samples</taxon>
    </lineage>
</organism>
<dbReference type="InterPro" id="IPR025067">
    <property type="entry name" value="DUF4079"/>
</dbReference>
<keyword evidence="1" id="KW-1133">Transmembrane helix</keyword>
<sequence length="183" mass="20070">MNLPSLIWWVWTKISSWSMVLSLLAYLVLGITGISLFSLRHSKHPRPSWLRPLHYITGWVMVGLVLLLFAIGLVSTLGIYGTLGRSQHLIAGLSVVLLVLLSAGSATQISRKRPWVRAVHVSINVALLVAFTCVLLTGWQVVQKYSTSSIGRRGNFDILGLGMRSLNGNTIQSSDAALPQFCC</sequence>